<evidence type="ECO:0000256" key="2">
    <source>
        <dbReference type="ARBA" id="ARBA00022450"/>
    </source>
</evidence>
<dbReference type="PROSITE" id="PS50075">
    <property type="entry name" value="CARRIER"/>
    <property type="match status" value="1"/>
</dbReference>
<dbReference type="Pfam" id="PF00550">
    <property type="entry name" value="PP-binding"/>
    <property type="match status" value="1"/>
</dbReference>
<protein>
    <recommendedName>
        <fullName evidence="4">Carrier domain-containing protein</fullName>
    </recommendedName>
</protein>
<dbReference type="RefSeq" id="WP_189213110.1">
    <property type="nucleotide sequence ID" value="NZ_BMRB01000005.1"/>
</dbReference>
<gene>
    <name evidence="5" type="ORF">GCM10010171_50950</name>
</gene>
<name>A0A918GN41_9PSEU</name>
<evidence type="ECO:0000259" key="4">
    <source>
        <dbReference type="PROSITE" id="PS50075"/>
    </source>
</evidence>
<reference evidence="5" key="2">
    <citation type="submission" date="2020-09" db="EMBL/GenBank/DDBJ databases">
        <authorList>
            <person name="Sun Q."/>
            <person name="Ohkuma M."/>
        </authorList>
    </citation>
    <scope>NUCLEOTIDE SEQUENCE</scope>
    <source>
        <strain evidence="5">JCM 3276</strain>
    </source>
</reference>
<sequence>MCEPLTLDGVRAAVAELLYQEPSAVDDGADLLAEGLDSVRILSLVERWRQNGAQVSFLELAERPTVAAWWLLLSARLPGDDRG</sequence>
<dbReference type="Proteomes" id="UP000660680">
    <property type="component" value="Unassembled WGS sequence"/>
</dbReference>
<proteinExistence type="predicted"/>
<comment type="caution">
    <text evidence="5">The sequence shown here is derived from an EMBL/GenBank/DDBJ whole genome shotgun (WGS) entry which is preliminary data.</text>
</comment>
<organism evidence="5 6">
    <name type="scientific">Actinokineospora fastidiosa</name>
    <dbReference type="NCBI Taxonomy" id="1816"/>
    <lineage>
        <taxon>Bacteria</taxon>
        <taxon>Bacillati</taxon>
        <taxon>Actinomycetota</taxon>
        <taxon>Actinomycetes</taxon>
        <taxon>Pseudonocardiales</taxon>
        <taxon>Pseudonocardiaceae</taxon>
        <taxon>Actinokineospora</taxon>
    </lineage>
</organism>
<evidence type="ECO:0000256" key="1">
    <source>
        <dbReference type="ARBA" id="ARBA00004924"/>
    </source>
</evidence>
<dbReference type="AlphaFoldDB" id="A0A918GN41"/>
<dbReference type="FunFam" id="1.10.1200.10:FF:000021">
    <property type="entry name" value="Isochorismatase"/>
    <property type="match status" value="1"/>
</dbReference>
<evidence type="ECO:0000256" key="3">
    <source>
        <dbReference type="ARBA" id="ARBA00022553"/>
    </source>
</evidence>
<dbReference type="Gene3D" id="1.10.1200.10">
    <property type="entry name" value="ACP-like"/>
    <property type="match status" value="1"/>
</dbReference>
<dbReference type="InterPro" id="IPR009081">
    <property type="entry name" value="PP-bd_ACP"/>
</dbReference>
<dbReference type="EMBL" id="BMRB01000005">
    <property type="protein sequence ID" value="GGS49635.1"/>
    <property type="molecule type" value="Genomic_DNA"/>
</dbReference>
<dbReference type="SUPFAM" id="SSF47336">
    <property type="entry name" value="ACP-like"/>
    <property type="match status" value="1"/>
</dbReference>
<reference evidence="5" key="1">
    <citation type="journal article" date="2014" name="Int. J. Syst. Evol. Microbiol.">
        <title>Complete genome sequence of Corynebacterium casei LMG S-19264T (=DSM 44701T), isolated from a smear-ripened cheese.</title>
        <authorList>
            <consortium name="US DOE Joint Genome Institute (JGI-PGF)"/>
            <person name="Walter F."/>
            <person name="Albersmeier A."/>
            <person name="Kalinowski J."/>
            <person name="Ruckert C."/>
        </authorList>
    </citation>
    <scope>NUCLEOTIDE SEQUENCE</scope>
    <source>
        <strain evidence="5">JCM 3276</strain>
    </source>
</reference>
<evidence type="ECO:0000313" key="6">
    <source>
        <dbReference type="Proteomes" id="UP000660680"/>
    </source>
</evidence>
<evidence type="ECO:0000313" key="5">
    <source>
        <dbReference type="EMBL" id="GGS49635.1"/>
    </source>
</evidence>
<feature type="domain" description="Carrier" evidence="4">
    <location>
        <begin position="4"/>
        <end position="77"/>
    </location>
</feature>
<keyword evidence="6" id="KW-1185">Reference proteome</keyword>
<comment type="pathway">
    <text evidence="1">Siderophore biosynthesis.</text>
</comment>
<keyword evidence="2" id="KW-0596">Phosphopantetheine</keyword>
<accession>A0A918GN41</accession>
<dbReference type="InterPro" id="IPR036736">
    <property type="entry name" value="ACP-like_sf"/>
</dbReference>
<keyword evidence="3" id="KW-0597">Phosphoprotein</keyword>